<dbReference type="Proteomes" id="UP000476934">
    <property type="component" value="Unassembled WGS sequence"/>
</dbReference>
<gene>
    <name evidence="2" type="ORF">G4D61_16390</name>
</gene>
<evidence type="ECO:0000259" key="1">
    <source>
        <dbReference type="Pfam" id="PF12728"/>
    </source>
</evidence>
<proteinExistence type="predicted"/>
<reference evidence="2 3" key="2">
    <citation type="submission" date="2020-03" db="EMBL/GenBank/DDBJ databases">
        <title>Bacillus aquiflavi sp. nov., isolated from yellow water of strong flavor Chinese baijiu in Yibin region of China.</title>
        <authorList>
            <person name="Xie J."/>
        </authorList>
    </citation>
    <scope>NUCLEOTIDE SEQUENCE [LARGE SCALE GENOMIC DNA]</scope>
    <source>
        <strain evidence="2 3">Gsoil 114</strain>
    </source>
</reference>
<comment type="caution">
    <text evidence="2">The sequence shown here is derived from an EMBL/GenBank/DDBJ whole genome shotgun (WGS) entry which is preliminary data.</text>
</comment>
<dbReference type="InterPro" id="IPR041657">
    <property type="entry name" value="HTH_17"/>
</dbReference>
<reference evidence="2 3" key="1">
    <citation type="submission" date="2020-02" db="EMBL/GenBank/DDBJ databases">
        <authorList>
            <person name="Feng H."/>
        </authorList>
    </citation>
    <scope>NUCLEOTIDE SEQUENCE [LARGE SCALE GENOMIC DNA]</scope>
    <source>
        <strain evidence="2 3">Gsoil 114</strain>
    </source>
</reference>
<dbReference type="Pfam" id="PF12728">
    <property type="entry name" value="HTH_17"/>
    <property type="match status" value="1"/>
</dbReference>
<accession>A0A6M0PAI2</accession>
<keyword evidence="3" id="KW-1185">Reference proteome</keyword>
<evidence type="ECO:0000313" key="3">
    <source>
        <dbReference type="Proteomes" id="UP000476934"/>
    </source>
</evidence>
<dbReference type="EMBL" id="JAAIWK010000037">
    <property type="protein sequence ID" value="NEY21521.1"/>
    <property type="molecule type" value="Genomic_DNA"/>
</dbReference>
<feature type="domain" description="Helix-turn-helix" evidence="1">
    <location>
        <begin position="11"/>
        <end position="59"/>
    </location>
</feature>
<protein>
    <submittedName>
        <fullName evidence="2">Helix-turn-helix domain-containing protein</fullName>
    </submittedName>
</protein>
<sequence>MYKTYDNYPDVLNVTDVQEILGIGRKQAYELVNSGVFHVTKIGKRIKISKRILIEWLEGGNSYEKAN</sequence>
<dbReference type="AlphaFoldDB" id="A0A6M0PAI2"/>
<name>A0A6M0PAI2_9BACI</name>
<evidence type="ECO:0000313" key="2">
    <source>
        <dbReference type="EMBL" id="NEY21521.1"/>
    </source>
</evidence>
<dbReference type="RefSeq" id="WP_163174455.1">
    <property type="nucleotide sequence ID" value="NZ_JAAIWK010000037.1"/>
</dbReference>
<organism evidence="2 3">
    <name type="scientific">Heyndrickxia ginsengihumi</name>
    <dbReference type="NCBI Taxonomy" id="363870"/>
    <lineage>
        <taxon>Bacteria</taxon>
        <taxon>Bacillati</taxon>
        <taxon>Bacillota</taxon>
        <taxon>Bacilli</taxon>
        <taxon>Bacillales</taxon>
        <taxon>Bacillaceae</taxon>
        <taxon>Heyndrickxia</taxon>
    </lineage>
</organism>